<gene>
    <name evidence="1" type="ORF">GUJ93_ZPchr0001g32717</name>
</gene>
<keyword evidence="2" id="KW-1185">Reference proteome</keyword>
<dbReference type="Proteomes" id="UP000729402">
    <property type="component" value="Unassembled WGS sequence"/>
</dbReference>
<dbReference type="AlphaFoldDB" id="A0A8J5RTB8"/>
<comment type="caution">
    <text evidence="1">The sequence shown here is derived from an EMBL/GenBank/DDBJ whole genome shotgun (WGS) entry which is preliminary data.</text>
</comment>
<sequence>MRAQLGVVRRGRFLGVGERVVGVAHRYGRAVRWLGWRGARALLALRAVRAAYQCGRRGSFGASARVAQAWASGATAQPKWCGTVGRMHRDTGAVGAMRAHGLGTASRRERAAWRCSVF</sequence>
<reference evidence="1" key="1">
    <citation type="journal article" date="2021" name="bioRxiv">
        <title>Whole Genome Assembly and Annotation of Northern Wild Rice, Zizania palustris L., Supports a Whole Genome Duplication in the Zizania Genus.</title>
        <authorList>
            <person name="Haas M."/>
            <person name="Kono T."/>
            <person name="Macchietto M."/>
            <person name="Millas R."/>
            <person name="McGilp L."/>
            <person name="Shao M."/>
            <person name="Duquette J."/>
            <person name="Hirsch C.N."/>
            <person name="Kimball J."/>
        </authorList>
    </citation>
    <scope>NUCLEOTIDE SEQUENCE</scope>
    <source>
        <tissue evidence="1">Fresh leaf tissue</tissue>
    </source>
</reference>
<proteinExistence type="predicted"/>
<reference evidence="1" key="2">
    <citation type="submission" date="2021-02" db="EMBL/GenBank/DDBJ databases">
        <authorList>
            <person name="Kimball J.A."/>
            <person name="Haas M.W."/>
            <person name="Macchietto M."/>
            <person name="Kono T."/>
            <person name="Duquette J."/>
            <person name="Shao M."/>
        </authorList>
    </citation>
    <scope>NUCLEOTIDE SEQUENCE</scope>
    <source>
        <tissue evidence="1">Fresh leaf tissue</tissue>
    </source>
</reference>
<evidence type="ECO:0000313" key="2">
    <source>
        <dbReference type="Proteomes" id="UP000729402"/>
    </source>
</evidence>
<name>A0A8J5RTB8_ZIZPA</name>
<evidence type="ECO:0000313" key="1">
    <source>
        <dbReference type="EMBL" id="KAG8053054.1"/>
    </source>
</evidence>
<dbReference type="EMBL" id="JAAALK010000288">
    <property type="protein sequence ID" value="KAG8053054.1"/>
    <property type="molecule type" value="Genomic_DNA"/>
</dbReference>
<organism evidence="1 2">
    <name type="scientific">Zizania palustris</name>
    <name type="common">Northern wild rice</name>
    <dbReference type="NCBI Taxonomy" id="103762"/>
    <lineage>
        <taxon>Eukaryota</taxon>
        <taxon>Viridiplantae</taxon>
        <taxon>Streptophyta</taxon>
        <taxon>Embryophyta</taxon>
        <taxon>Tracheophyta</taxon>
        <taxon>Spermatophyta</taxon>
        <taxon>Magnoliopsida</taxon>
        <taxon>Liliopsida</taxon>
        <taxon>Poales</taxon>
        <taxon>Poaceae</taxon>
        <taxon>BOP clade</taxon>
        <taxon>Oryzoideae</taxon>
        <taxon>Oryzeae</taxon>
        <taxon>Zizaniinae</taxon>
        <taxon>Zizania</taxon>
    </lineage>
</organism>
<accession>A0A8J5RTB8</accession>
<protein>
    <submittedName>
        <fullName evidence="1">Uncharacterized protein</fullName>
    </submittedName>
</protein>